<dbReference type="AlphaFoldDB" id="A0A4R5D9M3"/>
<reference evidence="4 5" key="1">
    <citation type="submission" date="2019-03" db="EMBL/GenBank/DDBJ databases">
        <title>Draft genome sequences of novel Actinobacteria.</title>
        <authorList>
            <person name="Sahin N."/>
            <person name="Ay H."/>
            <person name="Saygin H."/>
        </authorList>
    </citation>
    <scope>NUCLEOTIDE SEQUENCE [LARGE SCALE GENOMIC DNA]</scope>
    <source>
        <strain evidence="4 5">5K138</strain>
    </source>
</reference>
<keyword evidence="4" id="KW-0121">Carboxypeptidase</keyword>
<dbReference type="InterPro" id="IPR012338">
    <property type="entry name" value="Beta-lactam/transpept-like"/>
</dbReference>
<keyword evidence="3" id="KW-0732">Signal</keyword>
<dbReference type="PROSITE" id="PS51318">
    <property type="entry name" value="TAT"/>
    <property type="match status" value="1"/>
</dbReference>
<dbReference type="OrthoDB" id="9802627at2"/>
<evidence type="ECO:0000313" key="5">
    <source>
        <dbReference type="Proteomes" id="UP000294739"/>
    </source>
</evidence>
<feature type="chain" id="PRO_5020764805" evidence="3">
    <location>
        <begin position="40"/>
        <end position="541"/>
    </location>
</feature>
<dbReference type="Gene3D" id="3.50.80.20">
    <property type="entry name" value="D-Ala-D-Ala carboxypeptidase C, peptidase S13"/>
    <property type="match status" value="1"/>
</dbReference>
<keyword evidence="2 4" id="KW-0378">Hydrolase</keyword>
<dbReference type="EMBL" id="SMKZ01000024">
    <property type="protein sequence ID" value="TDE08451.1"/>
    <property type="molecule type" value="Genomic_DNA"/>
</dbReference>
<dbReference type="EC" id="3.4.16.4" evidence="4"/>
<name>A0A4R5D9M3_9ACTN</name>
<dbReference type="GO" id="GO:0000270">
    <property type="term" value="P:peptidoglycan metabolic process"/>
    <property type="evidence" value="ECO:0007669"/>
    <property type="project" value="TreeGrafter"/>
</dbReference>
<evidence type="ECO:0000256" key="2">
    <source>
        <dbReference type="ARBA" id="ARBA00022801"/>
    </source>
</evidence>
<evidence type="ECO:0000256" key="1">
    <source>
        <dbReference type="ARBA" id="ARBA00006096"/>
    </source>
</evidence>
<keyword evidence="5" id="KW-1185">Reference proteome</keyword>
<sequence length="541" mass="58113">MADQLRRVDGPTRRTVLGMLGSAPLAASGLLALPRTANAATVGQAPSALSDPELNARIQEILDRPVWDGATWALKYQAIDSHEPIFALNSDSPSRPASAMKLFIGGTAYQMLGVDHRFHTRVYRTGPVVRGVLRGHVLLVAGGDLLLGGRVRPDGSLSLVAPDHTYGGDALPVPGDPLQSLRDLADQVAAAGVRRVEGSVLVDASLFREGRASTGNASDVPVSPMMVNDNVIDVVVRPGTNPDDPAVLEVTPQLGYVDIINEATTISEESGAPLRLVDDVENPDGSHTVRLTGNISLTDPHTLLPYWLPDPVRFAELAFAEALRDKAIHIEPHPRGNVHPEKLTAAHGEPTNQLAELVSPPLSEAVKPMLKLSNNIHTAHWPYVVGAVAGHEQENPEPVYERMRDDLFTQAGLDPRTPGTEEGRYSPDFFVQFLTHMSRQTYLPEYLGALPVLGKEGTLTHVGVDSPAAGHVFAKTGGSTRETVGIRALCGFIENPDGQWIAFASFIERPIASEEEGRELQSVAMEALGEIATVIYERTAS</sequence>
<dbReference type="GO" id="GO:0009002">
    <property type="term" value="F:serine-type D-Ala-D-Ala carboxypeptidase activity"/>
    <property type="evidence" value="ECO:0007669"/>
    <property type="project" value="UniProtKB-EC"/>
</dbReference>
<dbReference type="InterPro" id="IPR006311">
    <property type="entry name" value="TAT_signal"/>
</dbReference>
<dbReference type="PANTHER" id="PTHR30023:SF0">
    <property type="entry name" value="PENICILLIN-SENSITIVE CARBOXYPEPTIDASE A"/>
    <property type="match status" value="1"/>
</dbReference>
<dbReference type="PANTHER" id="PTHR30023">
    <property type="entry name" value="D-ALANYL-D-ALANINE CARBOXYPEPTIDASE"/>
    <property type="match status" value="1"/>
</dbReference>
<dbReference type="InParanoid" id="A0A4R5D9M3"/>
<dbReference type="NCBIfam" id="TIGR00666">
    <property type="entry name" value="PBP4"/>
    <property type="match status" value="1"/>
</dbReference>
<keyword evidence="4" id="KW-0645">Protease</keyword>
<gene>
    <name evidence="4" type="primary">dacB</name>
    <name evidence="4" type="ORF">E1269_17225</name>
</gene>
<accession>A0A4R5D9M3</accession>
<organism evidence="4 5">
    <name type="scientific">Jiangella asiatica</name>
    <dbReference type="NCBI Taxonomy" id="2530372"/>
    <lineage>
        <taxon>Bacteria</taxon>
        <taxon>Bacillati</taxon>
        <taxon>Actinomycetota</taxon>
        <taxon>Actinomycetes</taxon>
        <taxon>Jiangellales</taxon>
        <taxon>Jiangellaceae</taxon>
        <taxon>Jiangella</taxon>
    </lineage>
</organism>
<dbReference type="Gene3D" id="3.40.710.10">
    <property type="entry name" value="DD-peptidase/beta-lactamase superfamily"/>
    <property type="match status" value="1"/>
</dbReference>
<feature type="signal peptide" evidence="3">
    <location>
        <begin position="1"/>
        <end position="39"/>
    </location>
</feature>
<dbReference type="Pfam" id="PF02113">
    <property type="entry name" value="Peptidase_S13"/>
    <property type="match status" value="1"/>
</dbReference>
<protein>
    <submittedName>
        <fullName evidence="4">D-alanyl-D-alanine carboxypeptidase/D-alanyl-D-alanine-endopeptidase</fullName>
        <ecNumber evidence="4">3.4.16.4</ecNumber>
    </submittedName>
</protein>
<comment type="similarity">
    <text evidence="1">Belongs to the peptidase S13 family.</text>
</comment>
<dbReference type="RefSeq" id="WP_131896723.1">
    <property type="nucleotide sequence ID" value="NZ_SMKZ01000024.1"/>
</dbReference>
<dbReference type="SUPFAM" id="SSF56601">
    <property type="entry name" value="beta-lactamase/transpeptidase-like"/>
    <property type="match status" value="1"/>
</dbReference>
<evidence type="ECO:0000313" key="4">
    <source>
        <dbReference type="EMBL" id="TDE08451.1"/>
    </source>
</evidence>
<dbReference type="InterPro" id="IPR000667">
    <property type="entry name" value="Peptidase_S13"/>
</dbReference>
<dbReference type="GO" id="GO:0006508">
    <property type="term" value="P:proteolysis"/>
    <property type="evidence" value="ECO:0007669"/>
    <property type="project" value="InterPro"/>
</dbReference>
<evidence type="ECO:0000256" key="3">
    <source>
        <dbReference type="SAM" id="SignalP"/>
    </source>
</evidence>
<proteinExistence type="inferred from homology"/>
<comment type="caution">
    <text evidence="4">The sequence shown here is derived from an EMBL/GenBank/DDBJ whole genome shotgun (WGS) entry which is preliminary data.</text>
</comment>
<dbReference type="Proteomes" id="UP000294739">
    <property type="component" value="Unassembled WGS sequence"/>
</dbReference>